<dbReference type="Pfam" id="PF20773">
    <property type="entry name" value="InhA-like_MAM"/>
    <property type="match status" value="1"/>
</dbReference>
<dbReference type="FunFam" id="3.40.630.10:FF:000084">
    <property type="entry name" value="Carboxypeptidase B2"/>
    <property type="match status" value="1"/>
</dbReference>
<accession>A0A1Y5Y453</accession>
<feature type="signal peptide" evidence="16">
    <location>
        <begin position="1"/>
        <end position="25"/>
    </location>
</feature>
<dbReference type="Proteomes" id="UP000192674">
    <property type="component" value="Unassembled WGS sequence"/>
</dbReference>
<dbReference type="InterPro" id="IPR033810">
    <property type="entry name" value="Carboxypeptidase_T"/>
</dbReference>
<evidence type="ECO:0000256" key="2">
    <source>
        <dbReference type="ARBA" id="ARBA00005988"/>
    </source>
</evidence>
<comment type="function">
    <text evidence="11">Carboxypeptidase that possesses the specificities of both mammalian Cpase A and B. Thus shows broad substrate specificity, being able to cleave Cbz-Gly-Leu, Cbz-Gly-Val, Cbz-Gly-Phe, Cbz-Gly-Lys and Bz-Gly-Arg in vitro.</text>
</comment>
<keyword evidence="8" id="KW-0862">Zinc</keyword>
<dbReference type="SUPFAM" id="SSF53187">
    <property type="entry name" value="Zn-dependent exopeptidases"/>
    <property type="match status" value="1"/>
</dbReference>
<dbReference type="OrthoDB" id="5240362at2"/>
<evidence type="ECO:0000256" key="15">
    <source>
        <dbReference type="SAM" id="MobiDB-lite"/>
    </source>
</evidence>
<name>A0A1Y5Y453_KIBAR</name>
<evidence type="ECO:0000256" key="3">
    <source>
        <dbReference type="ARBA" id="ARBA00022645"/>
    </source>
</evidence>
<comment type="catalytic activity">
    <reaction evidence="10">
        <text>Releases a C-terminal residue, which may be hydrophobic or positively charged.</text>
        <dbReference type="EC" id="3.4.17.18"/>
    </reaction>
</comment>
<dbReference type="PROSITE" id="PS52035">
    <property type="entry name" value="PEPTIDASE_M14"/>
    <property type="match status" value="1"/>
</dbReference>
<dbReference type="CDD" id="cd03859">
    <property type="entry name" value="M14_CPT"/>
    <property type="match status" value="1"/>
</dbReference>
<dbReference type="PANTHER" id="PTHR11705">
    <property type="entry name" value="PROTEASE FAMILY M14 CARBOXYPEPTIDASE A,B"/>
    <property type="match status" value="1"/>
</dbReference>
<dbReference type="PANTHER" id="PTHR11705:SF143">
    <property type="entry name" value="SLL0236 PROTEIN"/>
    <property type="match status" value="1"/>
</dbReference>
<dbReference type="Gene3D" id="3.40.630.10">
    <property type="entry name" value="Zn peptidases"/>
    <property type="match status" value="1"/>
</dbReference>
<comment type="cofactor">
    <cofactor evidence="1">
        <name>Zn(2+)</name>
        <dbReference type="ChEBI" id="CHEBI:29105"/>
    </cofactor>
</comment>
<evidence type="ECO:0000256" key="6">
    <source>
        <dbReference type="ARBA" id="ARBA00022729"/>
    </source>
</evidence>
<dbReference type="EC" id="3.4.17.18" evidence="12"/>
<keyword evidence="5" id="KW-0479">Metal-binding</keyword>
<feature type="active site" description="Proton donor/acceptor" evidence="14">
    <location>
        <position position="379"/>
    </location>
</feature>
<keyword evidence="19" id="KW-1185">Reference proteome</keyword>
<evidence type="ECO:0000256" key="12">
    <source>
        <dbReference type="ARBA" id="ARBA00066554"/>
    </source>
</evidence>
<evidence type="ECO:0000256" key="4">
    <source>
        <dbReference type="ARBA" id="ARBA00022670"/>
    </source>
</evidence>
<dbReference type="GO" id="GO:0005615">
    <property type="term" value="C:extracellular space"/>
    <property type="evidence" value="ECO:0007669"/>
    <property type="project" value="TreeGrafter"/>
</dbReference>
<dbReference type="InterPro" id="IPR057246">
    <property type="entry name" value="CARBOXYPEPT_ZN_1"/>
</dbReference>
<evidence type="ECO:0000259" key="17">
    <source>
        <dbReference type="PROSITE" id="PS52035"/>
    </source>
</evidence>
<reference evidence="18 19" key="1">
    <citation type="submission" date="2017-04" db="EMBL/GenBank/DDBJ databases">
        <authorList>
            <person name="Afonso C.L."/>
            <person name="Miller P.J."/>
            <person name="Scott M.A."/>
            <person name="Spackman E."/>
            <person name="Goraichik I."/>
            <person name="Dimitrov K.M."/>
            <person name="Suarez D.L."/>
            <person name="Swayne D.E."/>
        </authorList>
    </citation>
    <scope>NUCLEOTIDE SEQUENCE [LARGE SCALE GENOMIC DNA]</scope>
    <source>
        <strain evidence="18 19">DSM 43828</strain>
    </source>
</reference>
<evidence type="ECO:0000256" key="5">
    <source>
        <dbReference type="ARBA" id="ARBA00022723"/>
    </source>
</evidence>
<evidence type="ECO:0000313" key="18">
    <source>
        <dbReference type="EMBL" id="SMD25476.1"/>
    </source>
</evidence>
<dbReference type="InterPro" id="IPR000834">
    <property type="entry name" value="Peptidase_M14"/>
</dbReference>
<keyword evidence="3" id="KW-0121">Carboxypeptidase</keyword>
<dbReference type="RefSeq" id="WP_084433442.1">
    <property type="nucleotide sequence ID" value="NZ_FWXV01000011.1"/>
</dbReference>
<comment type="similarity">
    <text evidence="2 14">Belongs to the peptidase M14 family.</text>
</comment>
<evidence type="ECO:0000256" key="13">
    <source>
        <dbReference type="ARBA" id="ARBA00074273"/>
    </source>
</evidence>
<evidence type="ECO:0000256" key="16">
    <source>
        <dbReference type="SAM" id="SignalP"/>
    </source>
</evidence>
<keyword evidence="6 16" id="KW-0732">Signal</keyword>
<dbReference type="PROSITE" id="PS00132">
    <property type="entry name" value="CARBOXYPEPT_ZN_1"/>
    <property type="match status" value="1"/>
</dbReference>
<feature type="domain" description="Peptidase M14" evidence="17">
    <location>
        <begin position="109"/>
        <end position="409"/>
    </location>
</feature>
<evidence type="ECO:0000256" key="8">
    <source>
        <dbReference type="ARBA" id="ARBA00022833"/>
    </source>
</evidence>
<evidence type="ECO:0000256" key="11">
    <source>
        <dbReference type="ARBA" id="ARBA00055464"/>
    </source>
</evidence>
<evidence type="ECO:0000256" key="9">
    <source>
        <dbReference type="ARBA" id="ARBA00023049"/>
    </source>
</evidence>
<dbReference type="SMART" id="SM00631">
    <property type="entry name" value="Zn_pept"/>
    <property type="match status" value="1"/>
</dbReference>
<gene>
    <name evidence="18" type="ORF">SAMN05661093_09162</name>
</gene>
<keyword evidence="4" id="KW-0645">Protease</keyword>
<proteinExistence type="inferred from homology"/>
<dbReference type="PRINTS" id="PR00765">
    <property type="entry name" value="CRBOXYPTASEA"/>
</dbReference>
<organism evidence="18 19">
    <name type="scientific">Kibdelosporangium aridum</name>
    <dbReference type="NCBI Taxonomy" id="2030"/>
    <lineage>
        <taxon>Bacteria</taxon>
        <taxon>Bacillati</taxon>
        <taxon>Actinomycetota</taxon>
        <taxon>Actinomycetes</taxon>
        <taxon>Pseudonocardiales</taxon>
        <taxon>Pseudonocardiaceae</taxon>
        <taxon>Kibdelosporangium</taxon>
    </lineage>
</organism>
<dbReference type="GO" id="GO:0008270">
    <property type="term" value="F:zinc ion binding"/>
    <property type="evidence" value="ECO:0007669"/>
    <property type="project" value="InterPro"/>
</dbReference>
<feature type="chain" id="PRO_5012983686" description="Zinc carboxypeptidase" evidence="16">
    <location>
        <begin position="26"/>
        <end position="1053"/>
    </location>
</feature>
<dbReference type="EMBL" id="FWXV01000011">
    <property type="protein sequence ID" value="SMD25476.1"/>
    <property type="molecule type" value="Genomic_DNA"/>
</dbReference>
<evidence type="ECO:0000256" key="7">
    <source>
        <dbReference type="ARBA" id="ARBA00022801"/>
    </source>
</evidence>
<keyword evidence="7" id="KW-0378">Hydrolase</keyword>
<feature type="region of interest" description="Disordered" evidence="15">
    <location>
        <begin position="260"/>
        <end position="288"/>
    </location>
</feature>
<dbReference type="GO" id="GO:0006508">
    <property type="term" value="P:proteolysis"/>
    <property type="evidence" value="ECO:0007669"/>
    <property type="project" value="UniProtKB-KW"/>
</dbReference>
<dbReference type="GO" id="GO:0004181">
    <property type="term" value="F:metallocarboxypeptidase activity"/>
    <property type="evidence" value="ECO:0007669"/>
    <property type="project" value="InterPro"/>
</dbReference>
<evidence type="ECO:0000256" key="10">
    <source>
        <dbReference type="ARBA" id="ARBA00050859"/>
    </source>
</evidence>
<protein>
    <recommendedName>
        <fullName evidence="13">Zinc carboxypeptidase</fullName>
        <ecNumber evidence="12">3.4.17.18</ecNumber>
    </recommendedName>
</protein>
<evidence type="ECO:0000313" key="19">
    <source>
        <dbReference type="Proteomes" id="UP000192674"/>
    </source>
</evidence>
<evidence type="ECO:0000256" key="1">
    <source>
        <dbReference type="ARBA" id="ARBA00001947"/>
    </source>
</evidence>
<sequence>MRPTRSATVVLATLALTVMSSPALATPPEAALEMYTVEGAADKISAAAPGLELAGLQRTAEGVRADAVLAEPQRAKLAAAGLRVTVKRNDKGQTVSQQAAAQAAAGYQVWRSWDQPGGIRDELADVARRNPQIVKLVTLGRSHQGRDIIALKLTQGARDVPDGSRPAVLYSSLQHAREWISAEVNRRLLRHFVDQWRANNQEIKDLLKSTELWFVVVANPDGYQYTFDHERLWRKNLRDNNGDGQITVGDGVDPNRNFNEHWGHDNEGSSPIPAEETYRGPGPASEPETRAMAGLIDRVKPRFQSNLHSYGQWLLYPQGWQTGTPDADNPLYVALGGTDAKPAIPGFNPGQSADTLYVTNGETTDYADTKAGTIAYTPELGEGVPGAGFVFPDDEALIQAEFAKILPFHLGLARSATNPANPVSPVGIGVAPFYLDQDDIDPQNGQQSVFDFRFTVSYGDPQEVRVLAKRDLGAVTLKYQVNGGPVQSKPTSEWTGGKRYGPGNGKYYHVMRGEVTGTAPGNSVKVWFEGGGQSSDSFTYSVASDTNRRVLIVAAEDYTGASPGKPGVTAPQYLSFYADALSANGVAFDVYDVDARGRVAPDNLGVLSHYDAVVWYTGDDTVTRELGWGPGNASRLAMQELLEMRDFVNEGGRVLYTGQRAGQQYTTALGTQLYDPFENKQCSSDPAVEARCLALSGSGNSQGDPIEYFFGAAITTPGGGLDPNTGDLFPISGIADPLSGLSLTRNGADSADNQAIDSSFIATGDFLKVTDPAGNFPHLASKPMAEYLSGVAGPFDPRTGQRFMWSDRADQAYKRLARTVTVPADGASLSFWTSYNLELDFDYMIVEAHTVGQDNWTTLPDRNGHTSSDLSNDQSCTNGWSNPADTANVLHPFLTHYQTFDPATGTCANTGTTGQWNAANGSSSGWQQWDVDLTPFAGQQVEVSITVLSDWGLQQFPGVFVDDIVLSTGEGSTSFEDDADPMDGWVVAGAPQDPAGIEGANANDWVRRAGFGIKEGAALATADTVYLGFGFEGVSGSATRNDMMDRLIDYLLR</sequence>
<dbReference type="AlphaFoldDB" id="A0A1Y5Y453"/>
<keyword evidence="9" id="KW-0482">Metalloprotease</keyword>
<evidence type="ECO:0000256" key="14">
    <source>
        <dbReference type="PROSITE-ProRule" id="PRU01379"/>
    </source>
</evidence>
<dbReference type="Pfam" id="PF00246">
    <property type="entry name" value="Peptidase_M14"/>
    <property type="match status" value="1"/>
</dbReference>